<protein>
    <submittedName>
        <fullName evidence="2">Uncharacterized protein</fullName>
    </submittedName>
</protein>
<gene>
    <name evidence="2" type="ORF">CAMP_LOCUS9996</name>
</gene>
<keyword evidence="3" id="KW-1185">Reference proteome</keyword>
<dbReference type="EMBL" id="CANHGI010000004">
    <property type="protein sequence ID" value="CAI5447359.1"/>
    <property type="molecule type" value="Genomic_DNA"/>
</dbReference>
<organism evidence="2 3">
    <name type="scientific">Caenorhabditis angaria</name>
    <dbReference type="NCBI Taxonomy" id="860376"/>
    <lineage>
        <taxon>Eukaryota</taxon>
        <taxon>Metazoa</taxon>
        <taxon>Ecdysozoa</taxon>
        <taxon>Nematoda</taxon>
        <taxon>Chromadorea</taxon>
        <taxon>Rhabditida</taxon>
        <taxon>Rhabditina</taxon>
        <taxon>Rhabditomorpha</taxon>
        <taxon>Rhabditoidea</taxon>
        <taxon>Rhabditidae</taxon>
        <taxon>Peloderinae</taxon>
        <taxon>Caenorhabditis</taxon>
    </lineage>
</organism>
<keyword evidence="1" id="KW-0732">Signal</keyword>
<reference evidence="2" key="1">
    <citation type="submission" date="2022-11" db="EMBL/GenBank/DDBJ databases">
        <authorList>
            <person name="Kikuchi T."/>
        </authorList>
    </citation>
    <scope>NUCLEOTIDE SEQUENCE</scope>
    <source>
        <strain evidence="2">PS1010</strain>
    </source>
</reference>
<accession>A0A9P1IL02</accession>
<sequence length="151" mass="17551">MSELLIFLLPALLIFHVAANNYTQEAAENLYLKLRAANTTDDFRQIYRDPQISVHCEVRMRHLTGEDFENFLYKQYAEKERMAGLGFVETGYRIYKFKRTVNENGFVFRVAVDYFRPLNNGTLTIEKSYIASKKEDGLKIRMSSSVCENGL</sequence>
<evidence type="ECO:0000256" key="1">
    <source>
        <dbReference type="SAM" id="SignalP"/>
    </source>
</evidence>
<comment type="caution">
    <text evidence="2">The sequence shown here is derived from an EMBL/GenBank/DDBJ whole genome shotgun (WGS) entry which is preliminary data.</text>
</comment>
<feature type="signal peptide" evidence="1">
    <location>
        <begin position="1"/>
        <end position="19"/>
    </location>
</feature>
<evidence type="ECO:0000313" key="2">
    <source>
        <dbReference type="EMBL" id="CAI5447359.1"/>
    </source>
</evidence>
<feature type="chain" id="PRO_5040212019" evidence="1">
    <location>
        <begin position="20"/>
        <end position="151"/>
    </location>
</feature>
<proteinExistence type="predicted"/>
<dbReference type="Proteomes" id="UP001152747">
    <property type="component" value="Unassembled WGS sequence"/>
</dbReference>
<name>A0A9P1IL02_9PELO</name>
<evidence type="ECO:0000313" key="3">
    <source>
        <dbReference type="Proteomes" id="UP001152747"/>
    </source>
</evidence>
<dbReference type="AlphaFoldDB" id="A0A9P1IL02"/>